<accession>A0A1H0U8G1</accession>
<gene>
    <name evidence="1" type="ORF">SAMN04489708_11834</name>
</gene>
<dbReference type="AlphaFoldDB" id="A0A1H0U8G1"/>
<dbReference type="EMBL" id="FNJL01000018">
    <property type="protein sequence ID" value="SDP62116.1"/>
    <property type="molecule type" value="Genomic_DNA"/>
</dbReference>
<organism evidence="1 2">
    <name type="scientific">Paracidovorax cattleyae</name>
    <dbReference type="NCBI Taxonomy" id="80868"/>
    <lineage>
        <taxon>Bacteria</taxon>
        <taxon>Pseudomonadati</taxon>
        <taxon>Pseudomonadota</taxon>
        <taxon>Betaproteobacteria</taxon>
        <taxon>Burkholderiales</taxon>
        <taxon>Comamonadaceae</taxon>
        <taxon>Paracidovorax</taxon>
    </lineage>
</organism>
<evidence type="ECO:0008006" key="3">
    <source>
        <dbReference type="Google" id="ProtNLM"/>
    </source>
</evidence>
<protein>
    <recommendedName>
        <fullName evidence="3">Transposase</fullName>
    </recommendedName>
</protein>
<evidence type="ECO:0000313" key="2">
    <source>
        <dbReference type="Proteomes" id="UP000199317"/>
    </source>
</evidence>
<reference evidence="2" key="1">
    <citation type="submission" date="2016-10" db="EMBL/GenBank/DDBJ databases">
        <authorList>
            <person name="Varghese N."/>
            <person name="Submissions S."/>
        </authorList>
    </citation>
    <scope>NUCLEOTIDE SEQUENCE [LARGE SCALE GENOMIC DNA]</scope>
    <source>
        <strain evidence="2">DSM 17101</strain>
    </source>
</reference>
<keyword evidence="2" id="KW-1185">Reference proteome</keyword>
<name>A0A1H0U8G1_9BURK</name>
<sequence length="70" mass="8062">MICSIFEENDLVLFYYSVDGSPGIQARLEHPFRLLKRQFGHANVRHRGLAENTAQLHTLLRVAQTFPKPL</sequence>
<proteinExistence type="predicted"/>
<evidence type="ECO:0000313" key="1">
    <source>
        <dbReference type="EMBL" id="SDP62116.1"/>
    </source>
</evidence>
<dbReference type="Proteomes" id="UP000199317">
    <property type="component" value="Unassembled WGS sequence"/>
</dbReference>